<feature type="region of interest" description="Disordered" evidence="1">
    <location>
        <begin position="15"/>
        <end position="157"/>
    </location>
</feature>
<proteinExistence type="predicted"/>
<feature type="compositionally biased region" description="Basic and acidic residues" evidence="1">
    <location>
        <begin position="118"/>
        <end position="127"/>
    </location>
</feature>
<keyword evidence="3" id="KW-1185">Reference proteome</keyword>
<gene>
    <name evidence="2" type="ORF">PCOR1329_LOCUS72468</name>
</gene>
<feature type="compositionally biased region" description="Basic residues" evidence="1">
    <location>
        <begin position="146"/>
        <end position="157"/>
    </location>
</feature>
<dbReference type="Proteomes" id="UP001189429">
    <property type="component" value="Unassembled WGS sequence"/>
</dbReference>
<sequence>RAADEQAVWHVLCLQRRPGHRRRSRGAGGLRGPRGRPRGRGRPERRRAQRRGGAPRGLRGRRVPGQPGGAAAAAAERPRLPRGLRAGEAGALPDGAGPDPAGVRLRGLPGGGFQDDGGDGRVGEGPRVRPARQRHQRASCAAAPTKGRRRTRARGRP</sequence>
<feature type="non-terminal residue" evidence="2">
    <location>
        <position position="1"/>
    </location>
</feature>
<evidence type="ECO:0000256" key="1">
    <source>
        <dbReference type="SAM" id="MobiDB-lite"/>
    </source>
</evidence>
<evidence type="ECO:0000313" key="3">
    <source>
        <dbReference type="Proteomes" id="UP001189429"/>
    </source>
</evidence>
<feature type="non-terminal residue" evidence="2">
    <location>
        <position position="157"/>
    </location>
</feature>
<accession>A0ABN9X147</accession>
<feature type="compositionally biased region" description="Basic residues" evidence="1">
    <location>
        <begin position="33"/>
        <end position="50"/>
    </location>
</feature>
<reference evidence="2" key="1">
    <citation type="submission" date="2023-10" db="EMBL/GenBank/DDBJ databases">
        <authorList>
            <person name="Chen Y."/>
            <person name="Shah S."/>
            <person name="Dougan E. K."/>
            <person name="Thang M."/>
            <person name="Chan C."/>
        </authorList>
    </citation>
    <scope>NUCLEOTIDE SEQUENCE [LARGE SCALE GENOMIC DNA]</scope>
</reference>
<comment type="caution">
    <text evidence="2">The sequence shown here is derived from an EMBL/GenBank/DDBJ whole genome shotgun (WGS) entry which is preliminary data.</text>
</comment>
<protein>
    <submittedName>
        <fullName evidence="2">Uncharacterized protein</fullName>
    </submittedName>
</protein>
<name>A0ABN9X147_9DINO</name>
<dbReference type="EMBL" id="CAUYUJ010019692">
    <property type="protein sequence ID" value="CAK0892963.1"/>
    <property type="molecule type" value="Genomic_DNA"/>
</dbReference>
<evidence type="ECO:0000313" key="2">
    <source>
        <dbReference type="EMBL" id="CAK0892963.1"/>
    </source>
</evidence>
<organism evidence="2 3">
    <name type="scientific">Prorocentrum cordatum</name>
    <dbReference type="NCBI Taxonomy" id="2364126"/>
    <lineage>
        <taxon>Eukaryota</taxon>
        <taxon>Sar</taxon>
        <taxon>Alveolata</taxon>
        <taxon>Dinophyceae</taxon>
        <taxon>Prorocentrales</taxon>
        <taxon>Prorocentraceae</taxon>
        <taxon>Prorocentrum</taxon>
    </lineage>
</organism>
<feature type="compositionally biased region" description="Low complexity" evidence="1">
    <location>
        <begin position="63"/>
        <end position="87"/>
    </location>
</feature>